<dbReference type="OrthoDB" id="893975at2"/>
<dbReference type="Proteomes" id="UP000316727">
    <property type="component" value="Unassembled WGS sequence"/>
</dbReference>
<name>A0A501W9I0_9BACT</name>
<accession>A0A501W9I0</accession>
<dbReference type="RefSeq" id="WP_140619117.1">
    <property type="nucleotide sequence ID" value="NZ_VFRQ01000001.1"/>
</dbReference>
<evidence type="ECO:0000313" key="1">
    <source>
        <dbReference type="EMBL" id="TPE46259.1"/>
    </source>
</evidence>
<comment type="caution">
    <text evidence="1">The sequence shown here is derived from an EMBL/GenBank/DDBJ whole genome shotgun (WGS) entry which is preliminary data.</text>
</comment>
<organism evidence="1 2">
    <name type="scientific">Pontibacter mangrovi</name>
    <dbReference type="NCBI Taxonomy" id="2589816"/>
    <lineage>
        <taxon>Bacteria</taxon>
        <taxon>Pseudomonadati</taxon>
        <taxon>Bacteroidota</taxon>
        <taxon>Cytophagia</taxon>
        <taxon>Cytophagales</taxon>
        <taxon>Hymenobacteraceae</taxon>
        <taxon>Pontibacter</taxon>
    </lineage>
</organism>
<protein>
    <submittedName>
        <fullName evidence="1">Uncharacterized protein</fullName>
    </submittedName>
</protein>
<gene>
    <name evidence="1" type="ORF">FJM65_02640</name>
</gene>
<dbReference type="EMBL" id="VFRQ01000001">
    <property type="protein sequence ID" value="TPE46259.1"/>
    <property type="molecule type" value="Genomic_DNA"/>
</dbReference>
<reference evidence="1 2" key="1">
    <citation type="submission" date="2019-06" db="EMBL/GenBank/DDBJ databases">
        <title>A novel bacterium of genus Pontibacter, isolated from marine sediment.</title>
        <authorList>
            <person name="Huang H."/>
            <person name="Mo K."/>
            <person name="Hu Y."/>
        </authorList>
    </citation>
    <scope>NUCLEOTIDE SEQUENCE [LARGE SCALE GENOMIC DNA]</scope>
    <source>
        <strain evidence="1 2">HB172049</strain>
    </source>
</reference>
<proteinExistence type="predicted"/>
<evidence type="ECO:0000313" key="2">
    <source>
        <dbReference type="Proteomes" id="UP000316727"/>
    </source>
</evidence>
<sequence>MKSISYPNPDHLLEVSLEQLHTESNNWLSEIALWRVELNFFQRLLDSIVGQHPGGQAKQRISHFENLLYYFRGELLDQLEHDVREHEQYLAYQLDMRAPFNEQVYRQVHKKYERQVKAFEQDFKEYKKDLYRFAGRLL</sequence>
<dbReference type="AlphaFoldDB" id="A0A501W9I0"/>
<keyword evidence="2" id="KW-1185">Reference proteome</keyword>